<evidence type="ECO:0000313" key="1">
    <source>
        <dbReference type="EMBL" id="KAI6083279.1"/>
    </source>
</evidence>
<proteinExistence type="predicted"/>
<accession>A0ACC0CSC8</accession>
<protein>
    <submittedName>
        <fullName evidence="1">Nuclear protein 96-domain-containing protein</fullName>
    </submittedName>
</protein>
<dbReference type="EMBL" id="MU394355">
    <property type="protein sequence ID" value="KAI6083279.1"/>
    <property type="molecule type" value="Genomic_DNA"/>
</dbReference>
<gene>
    <name evidence="1" type="ORF">F4821DRAFT_245296</name>
</gene>
<reference evidence="1 2" key="1">
    <citation type="journal article" date="2022" name="New Phytol.">
        <title>Ecological generalism drives hyperdiversity of secondary metabolite gene clusters in xylarialean endophytes.</title>
        <authorList>
            <person name="Franco M.E.E."/>
            <person name="Wisecaver J.H."/>
            <person name="Arnold A.E."/>
            <person name="Ju Y.M."/>
            <person name="Slot J.C."/>
            <person name="Ahrendt S."/>
            <person name="Moore L.P."/>
            <person name="Eastman K.E."/>
            <person name="Scott K."/>
            <person name="Konkel Z."/>
            <person name="Mondo S.J."/>
            <person name="Kuo A."/>
            <person name="Hayes R.D."/>
            <person name="Haridas S."/>
            <person name="Andreopoulos B."/>
            <person name="Riley R."/>
            <person name="LaButti K."/>
            <person name="Pangilinan J."/>
            <person name="Lipzen A."/>
            <person name="Amirebrahimi M."/>
            <person name="Yan J."/>
            <person name="Adam C."/>
            <person name="Keymanesh K."/>
            <person name="Ng V."/>
            <person name="Louie K."/>
            <person name="Northen T."/>
            <person name="Drula E."/>
            <person name="Henrissat B."/>
            <person name="Hsieh H.M."/>
            <person name="Youens-Clark K."/>
            <person name="Lutzoni F."/>
            <person name="Miadlikowska J."/>
            <person name="Eastwood D.C."/>
            <person name="Hamelin R.C."/>
            <person name="Grigoriev I.V."/>
            <person name="U'Ren J.M."/>
        </authorList>
    </citation>
    <scope>NUCLEOTIDE SEQUENCE [LARGE SCALE GENOMIC DNA]</scope>
    <source>
        <strain evidence="1 2">ER1909</strain>
    </source>
</reference>
<keyword evidence="2" id="KW-1185">Reference proteome</keyword>
<organism evidence="1 2">
    <name type="scientific">Hypoxylon rubiginosum</name>
    <dbReference type="NCBI Taxonomy" id="110542"/>
    <lineage>
        <taxon>Eukaryota</taxon>
        <taxon>Fungi</taxon>
        <taxon>Dikarya</taxon>
        <taxon>Ascomycota</taxon>
        <taxon>Pezizomycotina</taxon>
        <taxon>Sordariomycetes</taxon>
        <taxon>Xylariomycetidae</taxon>
        <taxon>Xylariales</taxon>
        <taxon>Hypoxylaceae</taxon>
        <taxon>Hypoxylon</taxon>
    </lineage>
</organism>
<dbReference type="Proteomes" id="UP001497680">
    <property type="component" value="Unassembled WGS sequence"/>
</dbReference>
<comment type="caution">
    <text evidence="1">The sequence shown here is derived from an EMBL/GenBank/DDBJ whole genome shotgun (WGS) entry which is preliminary data.</text>
</comment>
<sequence>MSGFGGFGSGGGFGSTNNNTSTGFGGGFGANNSSNTGFNANNNNTGFGATNNNATPGAGLFGSGNTTSSFGSNAGGFGATSNAGGFGAKPAFGNTATSGGGGGLFGSSTTSTAGGFGSGFGSTNNATASTSTPFGGGGGGSSSIFGNNNKPAFGTTNTGTGGGLFGSGGTNNNNTTTSTGFGGFGNTSNAPASTALGPVGDPPGTANMTNFQPFVEKEGTTGAQNSFQNILFLDPYKKWSAEELRLADYAAGRRYGGTAGTGTFGVGSGFGGFGANNQASGAFGASSTNTNTNAGGSGIFGSTPASNNTFGQNNTTTGGFGANNSGAGGLFGSSKPAGTGLFGSTPTAQPAQSGGGLFGSGGSSFGNTGNTGSAFGATNTNTGSSLFGNNNNNQQQQKSGFSFGNTANANNNTTSGFGGNTTGFGNNNNTGGGLFGNSNNNAANNQNASGTGSSLFGNAGQQQNSGSVFGGGGGGFGNQPQQQSGSTLFGNQQKPAGTGLFGSTPNAGATNTGGLFGNSNNTTGGFGQPNNNQAGSGLFNKPAATGGGLFGNAGTTQNTNTGGGLFGSALGQNNQNQQQQPQQGGGLFGSLGQNQAKPSMFGNSTPAAGGSLFGTQNNQPQGTSMFGSSAMQQQPQNNTLGGSFFGNSQASQAAPSLTASINDPSAYGNLFANIGSNEVTDPGPLATPTNRRQAKRPSILPYYKLNASSTSRFVTPQKRTFGFSYSTYGTPNSPSSVASTPGTLSQSLLGGSLSRSLGNSLAKSVSTSNLRRSFNVEDSLLAPGAFAPGSGSRLYGNSSVKKLVINRDLRSDLFSTPTKDKSTPETPNSSRKLTKRVSFDTSNVESIEDRETLNGSTSTPPTAEQLGYIRPKNTNGVNGSKQASSSAPEMEQVKGNELEVVHEEEAATPQAQTSASATADGEPGDYWMSPSKEEISIMNRVQRQKVSDFTVGRQNVGYVKFRVPVDLSSVDIDNIFHNIVILEPRSATVYPNAAKKPSVGKGLNVPALINLENSWPRASRKGKQISLTKHIERLRRIPDTKLENYNVDTGEWTFSVEHFTTYGLDESDEDEDTEVRPIEGTSVSASKDAPSPASTDADGASDDSIMSDGKRSHPAPPGAYDPDDSSYLDDETEMAEGTKSQPSFLAKRSTGSTSNALLLVEQDDMDDEYAMSEAHEDASASLGQHLAVEHEDNSFDGSQFDAVQETPAGIMRARMRAIKGSATPMKVQVSSGDDWMDMLSKTISPQKRDRALLRTMNEAAEHRTVDEHVRDRSPTKKRIVSDSRGFATSIDLMNSLFEKAKAPAENLQASVRPKGVKWPYKRLTKHLDESEMDEKERTWHDTMRPTWGPNGTLVFSATPVNSAFGRSSRISDKNGLMTVLKGGIVSESQDIRIAKFTNEMSAKAIDSHIKLTQVEVVGGVPTVRLNPRTTLKDFSIGGNAKNSAEEHESLVWELASVLFDSIKIPIDLQNDPDAQEKLRRDNLSRFWERMVEEQTNTMVAMAGSNEEKALASLSGHRIAEACKHLLEGKNFRLATLISLIGTNDMVKKDTREQMKGWQEANVLSEFSQPIRALYEMLSGNVCACEGTKGPLENRTESFLISKRFSLNWQQAFGLRLWYAISTEDSIAEAVDKYKEDVEQDRELPPTTWYINHGIKGIWNDPDEDLREDLLWGLLRLYSDNQMDLEALLRPENSQLSPLDFRLCWQLGQALTSTGRASFGKNATEKADAATVSFAAQLTNEGSWLEAIFVLLHLSDPDARSKAIQDHLCRHAGLIGNQDSSTFKKVVADFKIPRRWVWHAKALFMRSVKKDPSAEVQCLLRAESWADAHRTFVKEVAPVAIIERDYDTLADILQQFEGHHAEVSDWNVGGEVYKAFLQLMGSQRRAEQPPAILVNGLLEGLPAMRGNTPEAGIIEYAALTDMAAEVAKVVASMAKAGNMEHERILHLPLTEDVLLKHSRDLAWSHYSVVTTGY</sequence>
<name>A0ACC0CSC8_9PEZI</name>
<evidence type="ECO:0000313" key="2">
    <source>
        <dbReference type="Proteomes" id="UP001497680"/>
    </source>
</evidence>